<organism evidence="2 3">
    <name type="scientific">Phytophthora megakarya</name>
    <dbReference type="NCBI Taxonomy" id="4795"/>
    <lineage>
        <taxon>Eukaryota</taxon>
        <taxon>Sar</taxon>
        <taxon>Stramenopiles</taxon>
        <taxon>Oomycota</taxon>
        <taxon>Peronosporomycetes</taxon>
        <taxon>Peronosporales</taxon>
        <taxon>Peronosporaceae</taxon>
        <taxon>Phytophthora</taxon>
    </lineage>
</organism>
<feature type="compositionally biased region" description="Low complexity" evidence="1">
    <location>
        <begin position="14"/>
        <end position="28"/>
    </location>
</feature>
<feature type="compositionally biased region" description="Low complexity" evidence="1">
    <location>
        <begin position="144"/>
        <end position="155"/>
    </location>
</feature>
<evidence type="ECO:0000313" key="2">
    <source>
        <dbReference type="EMBL" id="OWY96894.1"/>
    </source>
</evidence>
<comment type="caution">
    <text evidence="2">The sequence shown here is derived from an EMBL/GenBank/DDBJ whole genome shotgun (WGS) entry which is preliminary data.</text>
</comment>
<accession>A0A225UUS2</accession>
<evidence type="ECO:0000313" key="3">
    <source>
        <dbReference type="Proteomes" id="UP000198211"/>
    </source>
</evidence>
<dbReference type="Proteomes" id="UP000198211">
    <property type="component" value="Unassembled WGS sequence"/>
</dbReference>
<dbReference type="EMBL" id="NBNE01011098">
    <property type="protein sequence ID" value="OWY96894.1"/>
    <property type="molecule type" value="Genomic_DNA"/>
</dbReference>
<keyword evidence="3" id="KW-1185">Reference proteome</keyword>
<protein>
    <submittedName>
        <fullName evidence="2">Uncharacterized protein</fullName>
    </submittedName>
</protein>
<sequence>MDLAPSKEGSRNPVSSSNAVAEVSVDSSASDDHDTPAGEDSVVEAPVEAGALIDDAPASVSSVSDASGLGAVHFPSPLPSVRKPGWAVPISQLLNDVNVDLAELETSDNPAKDARTGAADGVGGTESSVPHLASDSVVAPATPVVSSAPGSAVPPNITVSGSRPRRKTHVVTATVTARRGSDTSAFVPAVTVVPRAANSRKLTATAERFLEPGFTAVGAQKAWCQMLNVSLSESASKDHASPLDFAFLALMHNIHSARHPWRVLFDRMPDEPLTFE</sequence>
<dbReference type="AlphaFoldDB" id="A0A225UUS2"/>
<feature type="region of interest" description="Disordered" evidence="1">
    <location>
        <begin position="105"/>
        <end position="128"/>
    </location>
</feature>
<feature type="region of interest" description="Disordered" evidence="1">
    <location>
        <begin position="1"/>
        <end position="50"/>
    </location>
</feature>
<gene>
    <name evidence="2" type="ORF">PHMEG_00032719</name>
</gene>
<name>A0A225UUS2_9STRA</name>
<proteinExistence type="predicted"/>
<reference evidence="3" key="1">
    <citation type="submission" date="2017-03" db="EMBL/GenBank/DDBJ databases">
        <title>Phytopthora megakarya and P. palmivora, two closely related causual agents of cacao black pod achieved similar genome size and gene model numbers by different mechanisms.</title>
        <authorList>
            <person name="Ali S."/>
            <person name="Shao J."/>
            <person name="Larry D.J."/>
            <person name="Kronmiller B."/>
            <person name="Shen D."/>
            <person name="Strem M.D."/>
            <person name="Melnick R.L."/>
            <person name="Guiltinan M.J."/>
            <person name="Tyler B.M."/>
            <person name="Meinhardt L.W."/>
            <person name="Bailey B.A."/>
        </authorList>
    </citation>
    <scope>NUCLEOTIDE SEQUENCE [LARGE SCALE GENOMIC DNA]</scope>
    <source>
        <strain evidence="3">zdho120</strain>
    </source>
</reference>
<evidence type="ECO:0000256" key="1">
    <source>
        <dbReference type="SAM" id="MobiDB-lite"/>
    </source>
</evidence>
<feature type="region of interest" description="Disordered" evidence="1">
    <location>
        <begin position="144"/>
        <end position="167"/>
    </location>
</feature>